<dbReference type="EMBL" id="VKDB01000021">
    <property type="protein sequence ID" value="TSA81733.1"/>
    <property type="molecule type" value="Genomic_DNA"/>
</dbReference>
<dbReference type="PANTHER" id="PTHR43245">
    <property type="entry name" value="BIFUNCTIONAL POLYMYXIN RESISTANCE PROTEIN ARNA"/>
    <property type="match status" value="1"/>
</dbReference>
<dbReference type="Proteomes" id="UP000316092">
    <property type="component" value="Unassembled WGS sequence"/>
</dbReference>
<dbReference type="PANTHER" id="PTHR43245:SF55">
    <property type="entry name" value="NAD(P)-BINDING DOMAIN-CONTAINING PROTEIN"/>
    <property type="match status" value="1"/>
</dbReference>
<proteinExistence type="predicted"/>
<reference evidence="2 3" key="1">
    <citation type="submission" date="2019-07" db="EMBL/GenBank/DDBJ databases">
        <title>Deinococcus detaillus sp. nov., isolated from humus soil in Antarctica.</title>
        <authorList>
            <person name="Zhang K."/>
        </authorList>
    </citation>
    <scope>NUCLEOTIDE SEQUENCE [LARGE SCALE GENOMIC DNA]</scope>
    <source>
        <strain evidence="2 3">H1</strain>
    </source>
</reference>
<organism evidence="2 3">
    <name type="scientific">Deinococcus detaillensis</name>
    <dbReference type="NCBI Taxonomy" id="2592048"/>
    <lineage>
        <taxon>Bacteria</taxon>
        <taxon>Thermotogati</taxon>
        <taxon>Deinococcota</taxon>
        <taxon>Deinococci</taxon>
        <taxon>Deinococcales</taxon>
        <taxon>Deinococcaceae</taxon>
        <taxon>Deinococcus</taxon>
    </lineage>
</organism>
<dbReference type="SUPFAM" id="SSF51735">
    <property type="entry name" value="NAD(P)-binding Rossmann-fold domains"/>
    <property type="match status" value="1"/>
</dbReference>
<protein>
    <submittedName>
        <fullName evidence="2">NAD(P)-dependent oxidoreductase</fullName>
    </submittedName>
</protein>
<dbReference type="AlphaFoldDB" id="A0A553UNE7"/>
<dbReference type="OrthoDB" id="9811425at2"/>
<dbReference type="RefSeq" id="WP_143721601.1">
    <property type="nucleotide sequence ID" value="NZ_VKDB01000021.1"/>
</dbReference>
<evidence type="ECO:0000313" key="3">
    <source>
        <dbReference type="Proteomes" id="UP000316092"/>
    </source>
</evidence>
<accession>A0A553UNE7</accession>
<dbReference type="InterPro" id="IPR050177">
    <property type="entry name" value="Lipid_A_modif_metabolic_enz"/>
</dbReference>
<sequence>MTHPPPIFLTGAGGFVGRALIQHWREAGVPVIGADLSGADEVIDVLNAEQLCRRVAEIQPRAVVHAAALTSGSDLRLLEVNLGGTLNALNAALQAEVKHFVLLSSTGVYSPQVGPISETGQTTSANAYSLSKVLAERAAAMVGGEMSIWSLRLGPVYGAGEEVSGSRQRTSLIHQIAAAIREQRSVNLSQGRDSAENWLHTRDLVRLLNVILAQSESVGAHLYNVAGPPVSQQALLEAFEQLCPEQPVQKWLTWNPTPLPRHGEVDCCKVAQELDFRPTIPLLEGLFDALAAP</sequence>
<dbReference type="CDD" id="cd08946">
    <property type="entry name" value="SDR_e"/>
    <property type="match status" value="1"/>
</dbReference>
<dbReference type="InterPro" id="IPR036291">
    <property type="entry name" value="NAD(P)-bd_dom_sf"/>
</dbReference>
<dbReference type="Pfam" id="PF01370">
    <property type="entry name" value="Epimerase"/>
    <property type="match status" value="1"/>
</dbReference>
<keyword evidence="3" id="KW-1185">Reference proteome</keyword>
<name>A0A553UNE7_9DEIO</name>
<comment type="caution">
    <text evidence="2">The sequence shown here is derived from an EMBL/GenBank/DDBJ whole genome shotgun (WGS) entry which is preliminary data.</text>
</comment>
<dbReference type="InterPro" id="IPR001509">
    <property type="entry name" value="Epimerase_deHydtase"/>
</dbReference>
<evidence type="ECO:0000259" key="1">
    <source>
        <dbReference type="Pfam" id="PF01370"/>
    </source>
</evidence>
<feature type="domain" description="NAD-dependent epimerase/dehydratase" evidence="1">
    <location>
        <begin position="7"/>
        <end position="226"/>
    </location>
</feature>
<dbReference type="Gene3D" id="3.40.50.720">
    <property type="entry name" value="NAD(P)-binding Rossmann-like Domain"/>
    <property type="match status" value="1"/>
</dbReference>
<gene>
    <name evidence="2" type="ORF">FNU79_14885</name>
</gene>
<evidence type="ECO:0000313" key="2">
    <source>
        <dbReference type="EMBL" id="TSA81733.1"/>
    </source>
</evidence>